<keyword evidence="7 8" id="KW-0472">Membrane</keyword>
<dbReference type="NCBIfam" id="TIGR02914">
    <property type="entry name" value="EpsI_fam"/>
    <property type="match status" value="1"/>
</dbReference>
<evidence type="ECO:0000256" key="8">
    <source>
        <dbReference type="SAM" id="Phobius"/>
    </source>
</evidence>
<feature type="domain" description="Methanolan biosynthesis EpsI" evidence="9">
    <location>
        <begin position="335"/>
        <end position="487"/>
    </location>
</feature>
<feature type="transmembrane region" description="Helical" evidence="8">
    <location>
        <begin position="214"/>
        <end position="238"/>
    </location>
</feature>
<accession>A0A7V9ABC2</accession>
<dbReference type="RefSeq" id="WP_194537310.1">
    <property type="nucleotide sequence ID" value="NZ_JACEFB010000003.1"/>
</dbReference>
<dbReference type="InterPro" id="IPR014263">
    <property type="entry name" value="Methanolan_biosynth_EpsI"/>
</dbReference>
<keyword evidence="5" id="KW-0378">Hydrolase</keyword>
<evidence type="ECO:0000259" key="9">
    <source>
        <dbReference type="Pfam" id="PF11984"/>
    </source>
</evidence>
<name>A0A7V9ABC2_9BACT</name>
<protein>
    <submittedName>
        <fullName evidence="10">EpsI family protein</fullName>
    </submittedName>
</protein>
<comment type="subcellular location">
    <subcellularLocation>
        <location evidence="1">Cell membrane</location>
        <topology evidence="1">Multi-pass membrane protein</topology>
    </subcellularLocation>
</comment>
<evidence type="ECO:0000256" key="6">
    <source>
        <dbReference type="ARBA" id="ARBA00022989"/>
    </source>
</evidence>
<feature type="transmembrane region" description="Helical" evidence="8">
    <location>
        <begin position="94"/>
        <end position="111"/>
    </location>
</feature>
<gene>
    <name evidence="10" type="primary">epsI</name>
    <name evidence="10" type="ORF">H0921_06835</name>
</gene>
<dbReference type="GO" id="GO:0008233">
    <property type="term" value="F:peptidase activity"/>
    <property type="evidence" value="ECO:0007669"/>
    <property type="project" value="UniProtKB-KW"/>
</dbReference>
<dbReference type="InterPro" id="IPR019127">
    <property type="entry name" value="Exosortase"/>
</dbReference>
<feature type="transmembrane region" description="Helical" evidence="8">
    <location>
        <begin position="34"/>
        <end position="53"/>
    </location>
</feature>
<keyword evidence="3" id="KW-0645">Protease</keyword>
<organism evidence="10 11">
    <name type="scientific">Thermogemmata fonticola</name>
    <dbReference type="NCBI Taxonomy" id="2755323"/>
    <lineage>
        <taxon>Bacteria</taxon>
        <taxon>Pseudomonadati</taxon>
        <taxon>Planctomycetota</taxon>
        <taxon>Planctomycetia</taxon>
        <taxon>Gemmatales</taxon>
        <taxon>Gemmataceae</taxon>
        <taxon>Thermogemmata</taxon>
    </lineage>
</organism>
<feature type="transmembrane region" description="Helical" evidence="8">
    <location>
        <begin position="65"/>
        <end position="88"/>
    </location>
</feature>
<dbReference type="EMBL" id="JACEFB010000003">
    <property type="protein sequence ID" value="MBA2225878.1"/>
    <property type="molecule type" value="Genomic_DNA"/>
</dbReference>
<dbReference type="AlphaFoldDB" id="A0A7V9ABC2"/>
<dbReference type="GO" id="GO:0005886">
    <property type="term" value="C:plasma membrane"/>
    <property type="evidence" value="ECO:0007669"/>
    <property type="project" value="UniProtKB-SubCell"/>
</dbReference>
<feature type="transmembrane region" description="Helical" evidence="8">
    <location>
        <begin position="328"/>
        <end position="348"/>
    </location>
</feature>
<evidence type="ECO:0000256" key="2">
    <source>
        <dbReference type="ARBA" id="ARBA00022475"/>
    </source>
</evidence>
<feature type="transmembrane region" description="Helical" evidence="8">
    <location>
        <begin position="250"/>
        <end position="270"/>
    </location>
</feature>
<feature type="transmembrane region" description="Helical" evidence="8">
    <location>
        <begin position="118"/>
        <end position="135"/>
    </location>
</feature>
<evidence type="ECO:0000256" key="3">
    <source>
        <dbReference type="ARBA" id="ARBA00022670"/>
    </source>
</evidence>
<evidence type="ECO:0000256" key="1">
    <source>
        <dbReference type="ARBA" id="ARBA00004651"/>
    </source>
</evidence>
<evidence type="ECO:0000313" key="11">
    <source>
        <dbReference type="Proteomes" id="UP000542342"/>
    </source>
</evidence>
<evidence type="ECO:0000313" key="10">
    <source>
        <dbReference type="EMBL" id="MBA2225878.1"/>
    </source>
</evidence>
<keyword evidence="4 8" id="KW-0812">Transmembrane</keyword>
<keyword evidence="2" id="KW-1003">Cell membrane</keyword>
<dbReference type="Proteomes" id="UP000542342">
    <property type="component" value="Unassembled WGS sequence"/>
</dbReference>
<feature type="transmembrane region" description="Helical" evidence="8">
    <location>
        <begin position="189"/>
        <end position="207"/>
    </location>
</feature>
<reference evidence="10 11" key="1">
    <citation type="submission" date="2020-07" db="EMBL/GenBank/DDBJ databases">
        <title>Thermogemmata thermophila gen. nov., sp. nov., a novel moderate thermophilic planctomycete from a Kamchatka hot spring.</title>
        <authorList>
            <person name="Elcheninov A.G."/>
            <person name="Podosokorskaya O.A."/>
            <person name="Kovaleva O.L."/>
            <person name="Novikov A."/>
            <person name="Bonch-Osmolovskaya E.A."/>
            <person name="Toshchakov S.V."/>
            <person name="Kublanov I.V."/>
        </authorList>
    </citation>
    <scope>NUCLEOTIDE SEQUENCE [LARGE SCALE GENOMIC DNA]</scope>
    <source>
        <strain evidence="10 11">2918</strain>
    </source>
</reference>
<keyword evidence="6 8" id="KW-1133">Transmembrane helix</keyword>
<evidence type="ECO:0000256" key="5">
    <source>
        <dbReference type="ARBA" id="ARBA00022801"/>
    </source>
</evidence>
<dbReference type="Pfam" id="PF11984">
    <property type="entry name" value="DUF3485"/>
    <property type="match status" value="1"/>
</dbReference>
<comment type="caution">
    <text evidence="10">The sequence shown here is derived from an EMBL/GenBank/DDBJ whole genome shotgun (WGS) entry which is preliminary data.</text>
</comment>
<evidence type="ECO:0000256" key="4">
    <source>
        <dbReference type="ARBA" id="ARBA00022692"/>
    </source>
</evidence>
<dbReference type="Pfam" id="PF09721">
    <property type="entry name" value="Exosortase_EpsH"/>
    <property type="match status" value="1"/>
</dbReference>
<sequence length="553" mass="62420">MRIPATTACVLLLTVAIPWWLAPWIRYWGIQAEYADRWLILLVAAVIAWQRYAQGIPAELSSSRFLSSVLLLSGGLLFPLGVFLQAQVTPRPLLLWWLFVSWQTLVVGTLLRLGGLPLLRHFAFPLAFLLFALPLPNRLQLPLQFGLQHGTTGLAAFVLDALGWNVQRDGFILHLPHCDLNVVEACSGVRSVTAMLAVATFLAYLHHLSLRRGLILLLLTLPLIALINAVRVIASGILCECWGPASIQGWRHQGLGLFMVIIGFGLLYALTRFLQPRPRSVVSLSPATPSLSPFPLSQTLRHDAALRSQLDTLRGLPIPTAGQFTSGIHMVLTILGVITFATLLASWLGRQQQAEVQAEAPLEQLPLHFADFTGQDLPIPEPIREMLTPDQILHRAYCDSLGHTWEVWIIFWSSPAMVKGYHHPDICWPNRGFTCLDRRPISLPLPSGQLTVTERLFARDTQRYMIWYWTQEGQQVWSEADERRVQLLGNSHEWVLERLWYQRQSQVRGRLSVWVGTPLWGQRPLLEAVSYEFLSQLAVHLYQLCPWAYPTSP</sequence>
<dbReference type="GO" id="GO:0006508">
    <property type="term" value="P:proteolysis"/>
    <property type="evidence" value="ECO:0007669"/>
    <property type="project" value="UniProtKB-KW"/>
</dbReference>
<dbReference type="InterPro" id="IPR013426">
    <property type="entry name" value="EpsH-like"/>
</dbReference>
<dbReference type="InterPro" id="IPR026392">
    <property type="entry name" value="Exo/Archaeosortase_dom"/>
</dbReference>
<evidence type="ECO:0000256" key="7">
    <source>
        <dbReference type="ARBA" id="ARBA00023136"/>
    </source>
</evidence>
<keyword evidence="11" id="KW-1185">Reference proteome</keyword>
<dbReference type="NCBIfam" id="TIGR04178">
    <property type="entry name" value="exo_archaeo"/>
    <property type="match status" value="1"/>
</dbReference>
<proteinExistence type="predicted"/>
<dbReference type="NCBIfam" id="TIGR02602">
    <property type="entry name" value="8TM_EpsH"/>
    <property type="match status" value="1"/>
</dbReference>